<protein>
    <submittedName>
        <fullName evidence="2">Uncharacterized protein</fullName>
    </submittedName>
</protein>
<gene>
    <name evidence="2" type="ORF">ColSpa_01856</name>
</gene>
<sequence length="196" mass="20579">MGQNRTGLVALVHGRTRNKGREEKGGPNLEANTPGPVEPSTHDLCSTVLLLFISRLCNFRASTKQCSLLGGRLALASLAVGGRKSTVPTGGGGDNEATTSGVQSSSVDATPGIPEGIFSGQTMRSRETVSLYPRAQGRIGSRTHSRAVAMGKWVTGCTSRVQKTIELVKDVDQIETCSALPFVTEGLFPSPGTPQQ</sequence>
<feature type="compositionally biased region" description="Polar residues" evidence="1">
    <location>
        <begin position="96"/>
        <end position="108"/>
    </location>
</feature>
<proteinExistence type="predicted"/>
<evidence type="ECO:0000313" key="3">
    <source>
        <dbReference type="Proteomes" id="UP001055115"/>
    </source>
</evidence>
<reference evidence="2 3" key="1">
    <citation type="submission" date="2022-03" db="EMBL/GenBank/DDBJ databases">
        <title>Genome data of Colletotrichum spp.</title>
        <authorList>
            <person name="Utami Y.D."/>
            <person name="Hiruma K."/>
        </authorList>
    </citation>
    <scope>NUCLEOTIDE SEQUENCE [LARGE SCALE GENOMIC DNA]</scope>
    <source>
        <strain evidence="2 3">MAFF 239500</strain>
    </source>
</reference>
<comment type="caution">
    <text evidence="2">The sequence shown here is derived from an EMBL/GenBank/DDBJ whole genome shotgun (WGS) entry which is preliminary data.</text>
</comment>
<accession>A0AA37NWU3</accession>
<keyword evidence="3" id="KW-1185">Reference proteome</keyword>
<feature type="region of interest" description="Disordered" evidence="1">
    <location>
        <begin position="84"/>
        <end position="120"/>
    </location>
</feature>
<feature type="region of interest" description="Disordered" evidence="1">
    <location>
        <begin position="1"/>
        <end position="39"/>
    </location>
</feature>
<dbReference type="Proteomes" id="UP001055115">
    <property type="component" value="Unassembled WGS sequence"/>
</dbReference>
<dbReference type="EMBL" id="BQXU01000003">
    <property type="protein sequence ID" value="GKT41675.1"/>
    <property type="molecule type" value="Genomic_DNA"/>
</dbReference>
<organism evidence="2 3">
    <name type="scientific">Colletotrichum spaethianum</name>
    <dbReference type="NCBI Taxonomy" id="700344"/>
    <lineage>
        <taxon>Eukaryota</taxon>
        <taxon>Fungi</taxon>
        <taxon>Dikarya</taxon>
        <taxon>Ascomycota</taxon>
        <taxon>Pezizomycotina</taxon>
        <taxon>Sordariomycetes</taxon>
        <taxon>Hypocreomycetidae</taxon>
        <taxon>Glomerellales</taxon>
        <taxon>Glomerellaceae</taxon>
        <taxon>Colletotrichum</taxon>
        <taxon>Colletotrichum spaethianum species complex</taxon>
    </lineage>
</organism>
<evidence type="ECO:0000256" key="1">
    <source>
        <dbReference type="SAM" id="MobiDB-lite"/>
    </source>
</evidence>
<dbReference type="AlphaFoldDB" id="A0AA37NWU3"/>
<dbReference type="GeneID" id="73322658"/>
<evidence type="ECO:0000313" key="2">
    <source>
        <dbReference type="EMBL" id="GKT41675.1"/>
    </source>
</evidence>
<name>A0AA37NWU3_9PEZI</name>
<dbReference type="RefSeq" id="XP_049124025.1">
    <property type="nucleotide sequence ID" value="XM_049268068.1"/>
</dbReference>